<organism evidence="1 2">
    <name type="scientific">Lynx pardinus</name>
    <name type="common">Iberian lynx</name>
    <name type="synonym">Felis pardina</name>
    <dbReference type="NCBI Taxonomy" id="191816"/>
    <lineage>
        <taxon>Eukaryota</taxon>
        <taxon>Metazoa</taxon>
        <taxon>Chordata</taxon>
        <taxon>Craniata</taxon>
        <taxon>Vertebrata</taxon>
        <taxon>Euteleostomi</taxon>
        <taxon>Mammalia</taxon>
        <taxon>Eutheria</taxon>
        <taxon>Laurasiatheria</taxon>
        <taxon>Carnivora</taxon>
        <taxon>Feliformia</taxon>
        <taxon>Felidae</taxon>
        <taxon>Felinae</taxon>
        <taxon>Lynx</taxon>
    </lineage>
</organism>
<protein>
    <submittedName>
        <fullName evidence="1">Uncharacterized protein</fullName>
    </submittedName>
</protein>
<dbReference type="AlphaFoldDB" id="A0A485PA78"/>
<dbReference type="Proteomes" id="UP000386466">
    <property type="component" value="Unassembled WGS sequence"/>
</dbReference>
<proteinExistence type="predicted"/>
<dbReference type="EMBL" id="CAAGRJ010029393">
    <property type="protein sequence ID" value="VFV40746.1"/>
    <property type="molecule type" value="Genomic_DNA"/>
</dbReference>
<sequence length="57" mass="6612">RRSEQATRRRLHGENTDTRVQLSCFAHQAAERRIRSKRRPFTVLLVLKSGHSVVISV</sequence>
<feature type="non-terminal residue" evidence="1">
    <location>
        <position position="1"/>
    </location>
</feature>
<keyword evidence="2" id="KW-1185">Reference proteome</keyword>
<evidence type="ECO:0000313" key="1">
    <source>
        <dbReference type="EMBL" id="VFV40746.1"/>
    </source>
</evidence>
<name>A0A485PA78_LYNPA</name>
<gene>
    <name evidence="1" type="ORF">LYPA_23C019060</name>
</gene>
<reference evidence="1 2" key="1">
    <citation type="submission" date="2019-01" db="EMBL/GenBank/DDBJ databases">
        <authorList>
            <person name="Alioto T."/>
            <person name="Alioto T."/>
        </authorList>
    </citation>
    <scope>NUCLEOTIDE SEQUENCE [LARGE SCALE GENOMIC DNA]</scope>
</reference>
<evidence type="ECO:0000313" key="2">
    <source>
        <dbReference type="Proteomes" id="UP000386466"/>
    </source>
</evidence>
<accession>A0A485PA78</accession>